<reference evidence="2 3" key="1">
    <citation type="journal article" date="2018" name="J. Allergy Clin. Immunol.">
        <title>High-quality assembly of Dermatophagoides pteronyssinus genome and transcriptome reveals a wide range of novel allergens.</title>
        <authorList>
            <person name="Liu X.Y."/>
            <person name="Yang K.Y."/>
            <person name="Wang M.Q."/>
            <person name="Kwok J.S."/>
            <person name="Zeng X."/>
            <person name="Yang Z."/>
            <person name="Xiao X.J."/>
            <person name="Lau C.P."/>
            <person name="Li Y."/>
            <person name="Huang Z.M."/>
            <person name="Ba J.G."/>
            <person name="Yim A.K."/>
            <person name="Ouyang C.Y."/>
            <person name="Ngai S.M."/>
            <person name="Chan T.F."/>
            <person name="Leung E.L."/>
            <person name="Liu L."/>
            <person name="Liu Z.G."/>
            <person name="Tsui S.K."/>
        </authorList>
    </citation>
    <scope>NUCLEOTIDE SEQUENCE [LARGE SCALE GENOMIC DNA]</scope>
    <source>
        <strain evidence="2">Derp</strain>
    </source>
</reference>
<name>A0ABQ8JII6_DERPT</name>
<accession>A0ABQ8JII6</accession>
<dbReference type="Proteomes" id="UP000887458">
    <property type="component" value="Unassembled WGS sequence"/>
</dbReference>
<keyword evidence="1" id="KW-0472">Membrane</keyword>
<keyword evidence="1" id="KW-1133">Transmembrane helix</keyword>
<dbReference type="EMBL" id="NJHN03000036">
    <property type="protein sequence ID" value="KAH9422420.1"/>
    <property type="molecule type" value="Genomic_DNA"/>
</dbReference>
<keyword evidence="1" id="KW-0812">Transmembrane</keyword>
<evidence type="ECO:0000313" key="3">
    <source>
        <dbReference type="Proteomes" id="UP000887458"/>
    </source>
</evidence>
<proteinExistence type="predicted"/>
<evidence type="ECO:0000313" key="2">
    <source>
        <dbReference type="EMBL" id="KAH9422420.1"/>
    </source>
</evidence>
<keyword evidence="3" id="KW-1185">Reference proteome</keyword>
<gene>
    <name evidence="2" type="ORF">DERP_003096</name>
</gene>
<sequence length="77" mass="9080">MDCINHQNNNVCVCLRLPNDFEFKFWIQKKQESQTVKIMNNFFVLVDDSIWSIGVISVTLIQFILFIYLIDDDDGHP</sequence>
<comment type="caution">
    <text evidence="2">The sequence shown here is derived from an EMBL/GenBank/DDBJ whole genome shotgun (WGS) entry which is preliminary data.</text>
</comment>
<evidence type="ECO:0000256" key="1">
    <source>
        <dbReference type="SAM" id="Phobius"/>
    </source>
</evidence>
<feature type="transmembrane region" description="Helical" evidence="1">
    <location>
        <begin position="49"/>
        <end position="70"/>
    </location>
</feature>
<protein>
    <submittedName>
        <fullName evidence="2">Uncharacterized protein</fullName>
    </submittedName>
</protein>
<organism evidence="2 3">
    <name type="scientific">Dermatophagoides pteronyssinus</name>
    <name type="common">European house dust mite</name>
    <dbReference type="NCBI Taxonomy" id="6956"/>
    <lineage>
        <taxon>Eukaryota</taxon>
        <taxon>Metazoa</taxon>
        <taxon>Ecdysozoa</taxon>
        <taxon>Arthropoda</taxon>
        <taxon>Chelicerata</taxon>
        <taxon>Arachnida</taxon>
        <taxon>Acari</taxon>
        <taxon>Acariformes</taxon>
        <taxon>Sarcoptiformes</taxon>
        <taxon>Astigmata</taxon>
        <taxon>Psoroptidia</taxon>
        <taxon>Analgoidea</taxon>
        <taxon>Pyroglyphidae</taxon>
        <taxon>Dermatophagoidinae</taxon>
        <taxon>Dermatophagoides</taxon>
    </lineage>
</organism>
<reference evidence="2 3" key="2">
    <citation type="journal article" date="2022" name="Mol. Biol. Evol.">
        <title>Comparative Genomics Reveals Insights into the Divergent Evolution of Astigmatic Mites and Household Pest Adaptations.</title>
        <authorList>
            <person name="Xiong Q."/>
            <person name="Wan A.T."/>
            <person name="Liu X."/>
            <person name="Fung C.S."/>
            <person name="Xiao X."/>
            <person name="Malainual N."/>
            <person name="Hou J."/>
            <person name="Wang L."/>
            <person name="Wang M."/>
            <person name="Yang K.Y."/>
            <person name="Cui Y."/>
            <person name="Leung E.L."/>
            <person name="Nong W."/>
            <person name="Shin S.K."/>
            <person name="Au S.W."/>
            <person name="Jeong K.Y."/>
            <person name="Chew F.T."/>
            <person name="Hui J.H."/>
            <person name="Leung T.F."/>
            <person name="Tungtrongchitr A."/>
            <person name="Zhong N."/>
            <person name="Liu Z."/>
            <person name="Tsui S.K."/>
        </authorList>
    </citation>
    <scope>NUCLEOTIDE SEQUENCE [LARGE SCALE GENOMIC DNA]</scope>
    <source>
        <strain evidence="2">Derp</strain>
    </source>
</reference>